<comment type="similarity">
    <text evidence="2">Belongs to the tryptophan 2-monooxygenase family.</text>
</comment>
<evidence type="ECO:0000256" key="5">
    <source>
        <dbReference type="ARBA" id="ARBA00023070"/>
    </source>
</evidence>
<dbReference type="RefSeq" id="WP_103875228.1">
    <property type="nucleotide sequence ID" value="NZ_FNUY01000014.1"/>
</dbReference>
<evidence type="ECO:0000313" key="8">
    <source>
        <dbReference type="EMBL" id="SEG79198.1"/>
    </source>
</evidence>
<dbReference type="OrthoDB" id="337830at2"/>
<evidence type="ECO:0000313" key="9">
    <source>
        <dbReference type="Proteomes" id="UP000236743"/>
    </source>
</evidence>
<evidence type="ECO:0000256" key="4">
    <source>
        <dbReference type="ARBA" id="ARBA00017871"/>
    </source>
</evidence>
<dbReference type="PANTHER" id="PTHR10742">
    <property type="entry name" value="FLAVIN MONOAMINE OXIDASE"/>
    <property type="match status" value="1"/>
</dbReference>
<comment type="catalytic activity">
    <reaction evidence="6">
        <text>L-tryptophan + O2 = indole-3-acetamide + CO2 + H2O</text>
        <dbReference type="Rhea" id="RHEA:16165"/>
        <dbReference type="ChEBI" id="CHEBI:15377"/>
        <dbReference type="ChEBI" id="CHEBI:15379"/>
        <dbReference type="ChEBI" id="CHEBI:16031"/>
        <dbReference type="ChEBI" id="CHEBI:16526"/>
        <dbReference type="ChEBI" id="CHEBI:57912"/>
        <dbReference type="EC" id="1.13.12.3"/>
    </reaction>
</comment>
<dbReference type="SUPFAM" id="SSF51905">
    <property type="entry name" value="FAD/NAD(P)-binding domain"/>
    <property type="match status" value="1"/>
</dbReference>
<proteinExistence type="inferred from homology"/>
<dbReference type="AlphaFoldDB" id="A0A1H6D2G6"/>
<dbReference type="Proteomes" id="UP000236743">
    <property type="component" value="Unassembled WGS sequence"/>
</dbReference>
<dbReference type="Gene3D" id="3.50.50.60">
    <property type="entry name" value="FAD/NAD(P)-binding domain"/>
    <property type="match status" value="1"/>
</dbReference>
<dbReference type="GO" id="GO:0050361">
    <property type="term" value="F:tryptophan 2-monooxygenase activity"/>
    <property type="evidence" value="ECO:0007669"/>
    <property type="project" value="UniProtKB-EC"/>
</dbReference>
<keyword evidence="5" id="KW-0073">Auxin biosynthesis</keyword>
<dbReference type="PANTHER" id="PTHR10742:SF410">
    <property type="entry name" value="LYSINE-SPECIFIC HISTONE DEMETHYLASE 2"/>
    <property type="match status" value="1"/>
</dbReference>
<dbReference type="InterPro" id="IPR050281">
    <property type="entry name" value="Flavin_monoamine_oxidase"/>
</dbReference>
<gene>
    <name evidence="8" type="ORF">SAMN04488115_11442</name>
</gene>
<evidence type="ECO:0000256" key="2">
    <source>
        <dbReference type="ARBA" id="ARBA00005833"/>
    </source>
</evidence>
<keyword evidence="9" id="KW-1185">Reference proteome</keyword>
<comment type="pathway">
    <text evidence="1">Plant hormone metabolism; auxin biosynthesis.</text>
</comment>
<evidence type="ECO:0000256" key="3">
    <source>
        <dbReference type="ARBA" id="ARBA00012535"/>
    </source>
</evidence>
<dbReference type="GO" id="GO:0009851">
    <property type="term" value="P:auxin biosynthetic process"/>
    <property type="evidence" value="ECO:0007669"/>
    <property type="project" value="UniProtKB-KW"/>
</dbReference>
<name>A0A1H6D2G6_9HYPH</name>
<sequence>MKTLDVAIVGAGAAGVAAGRLLAASGLDVLLIEATDRIGGRAHTAVSDGLHFDLGCGWLHSADRNPWASLAPELGFHVDRTTPPWRSQFRDLGFPAAEQRAASAAFGRFEQRLRETPLASDRASDLLEPGDRWTPYLEALSGYINGTELEHLSVRDYLAYADAETGVNWRVVEGYGTLVAAAARGVPVTLDTPVSTIDASRRALRLTTPRGTLDATSVIVTIPTDVLASGALRLPPRAVDHIDAATRLPLGLADKIIFRLADCEGFEPDTQVLGNPHSVRTASYHLRPFGRPLIEGFVGGAAAREFEADGDAMAAFALDELAGLFGSGIRNRLTPIAQSRWGRLPFSQGSYSHALPGHADARAVLASDIDGRIYFAGEACSALDFSTAHGAYQTGLSSAQGILQNRGIAFAGAKFKS</sequence>
<dbReference type="InterPro" id="IPR002937">
    <property type="entry name" value="Amino_oxidase"/>
</dbReference>
<evidence type="ECO:0000256" key="1">
    <source>
        <dbReference type="ARBA" id="ARBA00004814"/>
    </source>
</evidence>
<dbReference type="SUPFAM" id="SSF54373">
    <property type="entry name" value="FAD-linked reductases, C-terminal domain"/>
    <property type="match status" value="1"/>
</dbReference>
<reference evidence="8 9" key="1">
    <citation type="submission" date="2016-10" db="EMBL/GenBank/DDBJ databases">
        <authorList>
            <person name="de Groot N.N."/>
        </authorList>
    </citation>
    <scope>NUCLEOTIDE SEQUENCE [LARGE SCALE GENOMIC DNA]</scope>
    <source>
        <strain evidence="8 9">DSM 26656</strain>
    </source>
</reference>
<dbReference type="InterPro" id="IPR036188">
    <property type="entry name" value="FAD/NAD-bd_sf"/>
</dbReference>
<dbReference type="Pfam" id="PF01593">
    <property type="entry name" value="Amino_oxidase"/>
    <property type="match status" value="1"/>
</dbReference>
<organism evidence="8 9">
    <name type="scientific">Bosea lathyri</name>
    <dbReference type="NCBI Taxonomy" id="1036778"/>
    <lineage>
        <taxon>Bacteria</taxon>
        <taxon>Pseudomonadati</taxon>
        <taxon>Pseudomonadota</taxon>
        <taxon>Alphaproteobacteria</taxon>
        <taxon>Hyphomicrobiales</taxon>
        <taxon>Boseaceae</taxon>
        <taxon>Bosea</taxon>
    </lineage>
</organism>
<evidence type="ECO:0000259" key="7">
    <source>
        <dbReference type="Pfam" id="PF01593"/>
    </source>
</evidence>
<dbReference type="EC" id="1.13.12.3" evidence="3"/>
<protein>
    <recommendedName>
        <fullName evidence="4">Tryptophan 2-monooxygenase</fullName>
        <ecNumber evidence="3">1.13.12.3</ecNumber>
    </recommendedName>
</protein>
<accession>A0A1H6D2G6</accession>
<dbReference type="EMBL" id="FNUY01000014">
    <property type="protein sequence ID" value="SEG79198.1"/>
    <property type="molecule type" value="Genomic_DNA"/>
</dbReference>
<feature type="domain" description="Amine oxidase" evidence="7">
    <location>
        <begin position="14"/>
        <end position="403"/>
    </location>
</feature>
<dbReference type="PRINTS" id="PR00420">
    <property type="entry name" value="RNGMNOXGNASE"/>
</dbReference>
<evidence type="ECO:0000256" key="6">
    <source>
        <dbReference type="ARBA" id="ARBA00047321"/>
    </source>
</evidence>